<evidence type="ECO:0000256" key="9">
    <source>
        <dbReference type="ARBA" id="ARBA00022989"/>
    </source>
</evidence>
<dbReference type="InterPro" id="IPR007676">
    <property type="entry name" value="Ribophorin_I"/>
</dbReference>
<comment type="pathway">
    <text evidence="3 11">Protein modification; protein glycosylation.</text>
</comment>
<sequence length="183" mass="20928">MIVVKSYKIELLKQVGKGGEVKLKVEYRLTQLLKPLPEKITQRENQYVVYHGNAHYAAPYAVEQEKTIVKLGSGKTLSVTQVSPTTQENERVVYGPYKNQPAFNKKHIKIHYENNAPFVVATVVERTIEISHWGNIAVEEYIELVHKGAELKGPFSRIDHQLDRRGRRQPALLHFTVSCSSFM</sequence>
<reference evidence="12 13" key="1">
    <citation type="submission" date="2018-11" db="EMBL/GenBank/DDBJ databases">
        <authorList>
            <consortium name="Pathogen Informatics"/>
        </authorList>
    </citation>
    <scope>NUCLEOTIDE SEQUENCE [LARGE SCALE GENOMIC DNA]</scope>
</reference>
<comment type="subunit">
    <text evidence="11">Component of the oligosaccharyltransferase (OST) complex.</text>
</comment>
<keyword evidence="7" id="KW-0732">Signal</keyword>
<evidence type="ECO:0000256" key="5">
    <source>
        <dbReference type="ARBA" id="ARBA00017611"/>
    </source>
</evidence>
<evidence type="ECO:0000313" key="12">
    <source>
        <dbReference type="EMBL" id="VDM72258.1"/>
    </source>
</evidence>
<dbReference type="EMBL" id="UYYB01024519">
    <property type="protein sequence ID" value="VDM72258.1"/>
    <property type="molecule type" value="Genomic_DNA"/>
</dbReference>
<evidence type="ECO:0000256" key="10">
    <source>
        <dbReference type="ARBA" id="ARBA00023136"/>
    </source>
</evidence>
<keyword evidence="13" id="KW-1185">Reference proteome</keyword>
<dbReference type="Pfam" id="PF04597">
    <property type="entry name" value="Ribophorin_I"/>
    <property type="match status" value="1"/>
</dbReference>
<dbReference type="PANTHER" id="PTHR21049:SF0">
    <property type="entry name" value="DOLICHYL-DIPHOSPHOOLIGOSACCHARIDE--PROTEIN GLYCOSYLTRANSFERASE SUBUNIT 1"/>
    <property type="match status" value="1"/>
</dbReference>
<evidence type="ECO:0000256" key="6">
    <source>
        <dbReference type="ARBA" id="ARBA00022692"/>
    </source>
</evidence>
<comment type="subcellular location">
    <subcellularLocation>
        <location evidence="2 11">Endoplasmic reticulum membrane</location>
        <topology evidence="2 11">Single-pass type I membrane protein</topology>
    </subcellularLocation>
</comment>
<evidence type="ECO:0000256" key="7">
    <source>
        <dbReference type="ARBA" id="ARBA00022729"/>
    </source>
</evidence>
<gene>
    <name evidence="12" type="ORF">SVUK_LOCUS7256</name>
</gene>
<evidence type="ECO:0000256" key="8">
    <source>
        <dbReference type="ARBA" id="ARBA00022824"/>
    </source>
</evidence>
<dbReference type="GO" id="GO:0018279">
    <property type="term" value="P:protein N-linked glycosylation via asparagine"/>
    <property type="evidence" value="ECO:0007669"/>
    <property type="project" value="TreeGrafter"/>
</dbReference>
<evidence type="ECO:0000256" key="4">
    <source>
        <dbReference type="ARBA" id="ARBA00008905"/>
    </source>
</evidence>
<dbReference type="Proteomes" id="UP000270094">
    <property type="component" value="Unassembled WGS sequence"/>
</dbReference>
<dbReference type="GO" id="GO:0008250">
    <property type="term" value="C:oligosaccharyltransferase complex"/>
    <property type="evidence" value="ECO:0007669"/>
    <property type="project" value="UniProtKB-UniRule"/>
</dbReference>
<keyword evidence="10" id="KW-0472">Membrane</keyword>
<evidence type="ECO:0000256" key="11">
    <source>
        <dbReference type="RuleBase" id="RU361143"/>
    </source>
</evidence>
<dbReference type="AlphaFoldDB" id="A0A3P7KYQ9"/>
<evidence type="ECO:0000256" key="1">
    <source>
        <dbReference type="ARBA" id="ARBA00002791"/>
    </source>
</evidence>
<evidence type="ECO:0000313" key="13">
    <source>
        <dbReference type="Proteomes" id="UP000270094"/>
    </source>
</evidence>
<dbReference type="OrthoDB" id="310030at2759"/>
<accession>A0A3P7KYQ9</accession>
<evidence type="ECO:0000256" key="3">
    <source>
        <dbReference type="ARBA" id="ARBA00004922"/>
    </source>
</evidence>
<evidence type="ECO:0000256" key="2">
    <source>
        <dbReference type="ARBA" id="ARBA00004115"/>
    </source>
</evidence>
<protein>
    <recommendedName>
        <fullName evidence="5 11">Dolichyl-diphosphooligosaccharide--protein glycosyltransferase subunit 1</fullName>
    </recommendedName>
</protein>
<proteinExistence type="inferred from homology"/>
<keyword evidence="9" id="KW-1133">Transmembrane helix</keyword>
<comment type="function">
    <text evidence="1 11">Subunit of the oligosaccharyl transferase (OST) complex that catalyzes the initial transfer of a defined glycan (Glc(3)Man(9)GlcNAc(2) in eukaryotes) from the lipid carrier dolichol-pyrophosphate to an asparagine residue within an Asn-X-Ser/Thr consensus motif in nascent polypeptide chains, the first step in protein N-glycosylation. N-glycosylation occurs cotranslationally and the complex associates with the Sec61 complex at the channel-forming translocon complex that mediates protein translocation across the endoplasmic reticulum (ER). All subunits are required for a maximal enzyme activity.</text>
</comment>
<keyword evidence="8 11" id="KW-0256">Endoplasmic reticulum</keyword>
<keyword evidence="6" id="KW-0812">Transmembrane</keyword>
<comment type="similarity">
    <text evidence="4 11">Belongs to the OST1 family.</text>
</comment>
<name>A0A3P7KYQ9_STRVU</name>
<dbReference type="PANTHER" id="PTHR21049">
    <property type="entry name" value="RIBOPHORIN I"/>
    <property type="match status" value="1"/>
</dbReference>
<organism evidence="12 13">
    <name type="scientific">Strongylus vulgaris</name>
    <name type="common">Blood worm</name>
    <dbReference type="NCBI Taxonomy" id="40348"/>
    <lineage>
        <taxon>Eukaryota</taxon>
        <taxon>Metazoa</taxon>
        <taxon>Ecdysozoa</taxon>
        <taxon>Nematoda</taxon>
        <taxon>Chromadorea</taxon>
        <taxon>Rhabditida</taxon>
        <taxon>Rhabditina</taxon>
        <taxon>Rhabditomorpha</taxon>
        <taxon>Strongyloidea</taxon>
        <taxon>Strongylidae</taxon>
        <taxon>Strongylus</taxon>
    </lineage>
</organism>
<dbReference type="UniPathway" id="UPA00378"/>